<comment type="caution">
    <text evidence="4">The sequence shown here is derived from an EMBL/GenBank/DDBJ whole genome shotgun (WGS) entry which is preliminary data.</text>
</comment>
<evidence type="ECO:0000256" key="1">
    <source>
        <dbReference type="ARBA" id="ARBA00010515"/>
    </source>
</evidence>
<dbReference type="InterPro" id="IPR029058">
    <property type="entry name" value="AB_hydrolase_fold"/>
</dbReference>
<dbReference type="PROSITE" id="PS01173">
    <property type="entry name" value="LIPASE_GDXG_HIS"/>
    <property type="match status" value="1"/>
</dbReference>
<dbReference type="InterPro" id="IPR002168">
    <property type="entry name" value="Lipase_GDXG_HIS_AS"/>
</dbReference>
<evidence type="ECO:0000313" key="4">
    <source>
        <dbReference type="EMBL" id="MDQ0542134.1"/>
    </source>
</evidence>
<protein>
    <submittedName>
        <fullName evidence="4">Acetyl esterase/lipase</fullName>
    </submittedName>
</protein>
<evidence type="ECO:0000259" key="3">
    <source>
        <dbReference type="Pfam" id="PF07859"/>
    </source>
</evidence>
<organism evidence="4 5">
    <name type="scientific">Methylobacterium brachiatum</name>
    <dbReference type="NCBI Taxonomy" id="269660"/>
    <lineage>
        <taxon>Bacteria</taxon>
        <taxon>Pseudomonadati</taxon>
        <taxon>Pseudomonadota</taxon>
        <taxon>Alphaproteobacteria</taxon>
        <taxon>Hyphomicrobiales</taxon>
        <taxon>Methylobacteriaceae</taxon>
        <taxon>Methylobacterium</taxon>
    </lineage>
</organism>
<proteinExistence type="inferred from homology"/>
<comment type="similarity">
    <text evidence="1">Belongs to the 'GDXG' lipolytic enzyme family.</text>
</comment>
<accession>A0AAJ1TNR1</accession>
<name>A0AAJ1TNR1_9HYPH</name>
<dbReference type="Pfam" id="PF07859">
    <property type="entry name" value="Abhydrolase_3"/>
    <property type="match status" value="1"/>
</dbReference>
<dbReference type="AlphaFoldDB" id="A0AAJ1TNR1"/>
<dbReference type="Gene3D" id="3.40.50.1820">
    <property type="entry name" value="alpha/beta hydrolase"/>
    <property type="match status" value="1"/>
</dbReference>
<evidence type="ECO:0000313" key="5">
    <source>
        <dbReference type="Proteomes" id="UP001223420"/>
    </source>
</evidence>
<keyword evidence="2" id="KW-0378">Hydrolase</keyword>
<dbReference type="RefSeq" id="WP_091863283.1">
    <property type="nucleotide sequence ID" value="NZ_CP033231.1"/>
</dbReference>
<gene>
    <name evidence="4" type="ORF">QO001_001042</name>
</gene>
<dbReference type="InterPro" id="IPR050300">
    <property type="entry name" value="GDXG_lipolytic_enzyme"/>
</dbReference>
<dbReference type="GeneID" id="90833200"/>
<dbReference type="SUPFAM" id="SSF53474">
    <property type="entry name" value="alpha/beta-Hydrolases"/>
    <property type="match status" value="1"/>
</dbReference>
<evidence type="ECO:0000256" key="2">
    <source>
        <dbReference type="ARBA" id="ARBA00022801"/>
    </source>
</evidence>
<dbReference type="InterPro" id="IPR013094">
    <property type="entry name" value="AB_hydrolase_3"/>
</dbReference>
<dbReference type="PANTHER" id="PTHR48081">
    <property type="entry name" value="AB HYDROLASE SUPERFAMILY PROTEIN C4A8.06C"/>
    <property type="match status" value="1"/>
</dbReference>
<feature type="domain" description="Alpha/beta hydrolase fold-3" evidence="3">
    <location>
        <begin position="70"/>
        <end position="266"/>
    </location>
</feature>
<dbReference type="Proteomes" id="UP001223420">
    <property type="component" value="Unassembled WGS sequence"/>
</dbReference>
<dbReference type="GO" id="GO:0004806">
    <property type="term" value="F:triacylglycerol lipase activity"/>
    <property type="evidence" value="ECO:0007669"/>
    <property type="project" value="TreeGrafter"/>
</dbReference>
<reference evidence="4" key="1">
    <citation type="submission" date="2023-07" db="EMBL/GenBank/DDBJ databases">
        <title>Genomic Encyclopedia of Type Strains, Phase IV (KMG-IV): sequencing the most valuable type-strain genomes for metagenomic binning, comparative biology and taxonomic classification.</title>
        <authorList>
            <person name="Goeker M."/>
        </authorList>
    </citation>
    <scope>NUCLEOTIDE SEQUENCE</scope>
    <source>
        <strain evidence="4">DSM 19569</strain>
    </source>
</reference>
<dbReference type="EMBL" id="JAUSWL010000001">
    <property type="protein sequence ID" value="MDQ0542134.1"/>
    <property type="molecule type" value="Genomic_DNA"/>
</dbReference>
<sequence>MASLRAYLGTWMVRNKVRGPLSKARDAAAFRRIFEAPAFPDPKGVTYEPGTLGGVRGEWVRPKSGSGLRMLYIHGGGFIACSPRTHRPVTGALANRGFTLFVPDYRLAPEHPFPAAVEDVMAVWQAFSAEGPACVAGESAGANMALVLIGEARARGLPMPWAAALFSPATDFVSEDGSRRTNAWRDAMFDPGALAVIRTMYLGDADPADPRISPIFADPTGYPPLLFHVGEREVLRDDSIRMAEKARAAGVVTELKLFPVVAHAWQFAAHMLPEARTSLGEAAAFLKAHAPQNAAGSGSSPR</sequence>
<dbReference type="PANTHER" id="PTHR48081:SF30">
    <property type="entry name" value="ACETYL-HYDROLASE LIPR-RELATED"/>
    <property type="match status" value="1"/>
</dbReference>